<gene>
    <name evidence="1" type="ORF">K505DRAFT_230644</name>
</gene>
<reference evidence="1" key="1">
    <citation type="journal article" date="2020" name="Stud. Mycol.">
        <title>101 Dothideomycetes genomes: a test case for predicting lifestyles and emergence of pathogens.</title>
        <authorList>
            <person name="Haridas S."/>
            <person name="Albert R."/>
            <person name="Binder M."/>
            <person name="Bloem J."/>
            <person name="Labutti K."/>
            <person name="Salamov A."/>
            <person name="Andreopoulos B."/>
            <person name="Baker S."/>
            <person name="Barry K."/>
            <person name="Bills G."/>
            <person name="Bluhm B."/>
            <person name="Cannon C."/>
            <person name="Castanera R."/>
            <person name="Culley D."/>
            <person name="Daum C."/>
            <person name="Ezra D."/>
            <person name="Gonzalez J."/>
            <person name="Henrissat B."/>
            <person name="Kuo A."/>
            <person name="Liang C."/>
            <person name="Lipzen A."/>
            <person name="Lutzoni F."/>
            <person name="Magnuson J."/>
            <person name="Mondo S."/>
            <person name="Nolan M."/>
            <person name="Ohm R."/>
            <person name="Pangilinan J."/>
            <person name="Park H.-J."/>
            <person name="Ramirez L."/>
            <person name="Alfaro M."/>
            <person name="Sun H."/>
            <person name="Tritt A."/>
            <person name="Yoshinaga Y."/>
            <person name="Zwiers L.-H."/>
            <person name="Turgeon B."/>
            <person name="Goodwin S."/>
            <person name="Spatafora J."/>
            <person name="Crous P."/>
            <person name="Grigoriev I."/>
        </authorList>
    </citation>
    <scope>NUCLEOTIDE SEQUENCE</scope>
    <source>
        <strain evidence="1">CBS 109.77</strain>
    </source>
</reference>
<dbReference type="AlphaFoldDB" id="A0A6A6XT21"/>
<proteinExistence type="predicted"/>
<dbReference type="EMBL" id="MU001761">
    <property type="protein sequence ID" value="KAF2799622.1"/>
    <property type="molecule type" value="Genomic_DNA"/>
</dbReference>
<keyword evidence="2" id="KW-1185">Reference proteome</keyword>
<name>A0A6A6XT21_9PLEO</name>
<dbReference type="Proteomes" id="UP000799757">
    <property type="component" value="Unassembled WGS sequence"/>
</dbReference>
<protein>
    <submittedName>
        <fullName evidence="1">Uncharacterized protein</fullName>
    </submittedName>
</protein>
<evidence type="ECO:0000313" key="2">
    <source>
        <dbReference type="Proteomes" id="UP000799757"/>
    </source>
</evidence>
<organism evidence="1 2">
    <name type="scientific">Melanomma pulvis-pyrius CBS 109.77</name>
    <dbReference type="NCBI Taxonomy" id="1314802"/>
    <lineage>
        <taxon>Eukaryota</taxon>
        <taxon>Fungi</taxon>
        <taxon>Dikarya</taxon>
        <taxon>Ascomycota</taxon>
        <taxon>Pezizomycotina</taxon>
        <taxon>Dothideomycetes</taxon>
        <taxon>Pleosporomycetidae</taxon>
        <taxon>Pleosporales</taxon>
        <taxon>Melanommataceae</taxon>
        <taxon>Melanomma</taxon>
    </lineage>
</organism>
<evidence type="ECO:0000313" key="1">
    <source>
        <dbReference type="EMBL" id="KAF2799622.1"/>
    </source>
</evidence>
<dbReference type="OrthoDB" id="5386682at2759"/>
<accession>A0A6A6XT21</accession>
<sequence length="265" mass="29477">MLNQTSDTDGNTERQITIVRTAGIIQQALGQYVERETCQSDVAIPNTPSIIVVGLLCSKIIHLGPSSSSLVGSFRAQQEWVSSWKTHYPASQDLELLREKDERYTSRILGFSDEDITRIKDIRDPVAKAWYVSKGSERHIPDASYAISHEYPGREQTKSVNPRICLGTNHAIAMVPPGAELGDVIIRFWHCSAAIIMRPPPDNSSDATRSSFRMIGRADVAEDMGPGELEGDYWGKMENKSRFSARVYVELDFGILQSITAMIST</sequence>